<gene>
    <name evidence="5" type="ORF">KUF71_018454</name>
</gene>
<name>A0AAE1L5V0_9NEOP</name>
<keyword evidence="6" id="KW-1185">Reference proteome</keyword>
<accession>A0AAE1L5V0</accession>
<dbReference type="AlphaFoldDB" id="A0AAE1L5V0"/>
<proteinExistence type="predicted"/>
<sequence length="234" mass="24745">MHQKSEAFKAAEAKWAGLTAGEAAGLTGEVIAPSVSSGVEEPVASFVNMKEQVAVQTETEQIEHHGTAVLPNYVTIEDSPLMLGVLERIATALEHIADKFAAKESTLTASDLATNYVVAGTSSGATVGTVVTNLGTSQVSAPYPDPTPSTSSYNANNGVMEMSDDSDDEIDAAKRCGVCKGPCAKVFGFDCGHYPFCEECKNKLEAKEPSSSCMFKCPYCTKLVLSVLELKIFD</sequence>
<evidence type="ECO:0000313" key="6">
    <source>
        <dbReference type="Proteomes" id="UP001219518"/>
    </source>
</evidence>
<evidence type="ECO:0000259" key="4">
    <source>
        <dbReference type="PROSITE" id="PS50089"/>
    </source>
</evidence>
<keyword evidence="1 3" id="KW-0479">Metal-binding</keyword>
<dbReference type="SUPFAM" id="SSF57850">
    <property type="entry name" value="RING/U-box"/>
    <property type="match status" value="1"/>
</dbReference>
<protein>
    <submittedName>
        <fullName evidence="5">Peptide chain release factor 3</fullName>
    </submittedName>
</protein>
<dbReference type="EMBL" id="JAHWGI010000024">
    <property type="protein sequence ID" value="KAK3907818.1"/>
    <property type="molecule type" value="Genomic_DNA"/>
</dbReference>
<organism evidence="5 6">
    <name type="scientific">Frankliniella fusca</name>
    <dbReference type="NCBI Taxonomy" id="407009"/>
    <lineage>
        <taxon>Eukaryota</taxon>
        <taxon>Metazoa</taxon>
        <taxon>Ecdysozoa</taxon>
        <taxon>Arthropoda</taxon>
        <taxon>Hexapoda</taxon>
        <taxon>Insecta</taxon>
        <taxon>Pterygota</taxon>
        <taxon>Neoptera</taxon>
        <taxon>Paraneoptera</taxon>
        <taxon>Thysanoptera</taxon>
        <taxon>Terebrantia</taxon>
        <taxon>Thripoidea</taxon>
        <taxon>Thripidae</taxon>
        <taxon>Frankliniella</taxon>
    </lineage>
</organism>
<comment type="caution">
    <text evidence="5">The sequence shown here is derived from an EMBL/GenBank/DDBJ whole genome shotgun (WGS) entry which is preliminary data.</text>
</comment>
<reference evidence="5" key="2">
    <citation type="journal article" date="2023" name="BMC Genomics">
        <title>Pest status, molecular evolution, and epigenetic factors derived from the genome assembly of Frankliniella fusca, a thysanopteran phytovirus vector.</title>
        <authorList>
            <person name="Catto M.A."/>
            <person name="Labadie P.E."/>
            <person name="Jacobson A.L."/>
            <person name="Kennedy G.G."/>
            <person name="Srinivasan R."/>
            <person name="Hunt B.G."/>
        </authorList>
    </citation>
    <scope>NUCLEOTIDE SEQUENCE</scope>
    <source>
        <strain evidence="5">PL_HMW_Pooled</strain>
    </source>
</reference>
<evidence type="ECO:0000256" key="3">
    <source>
        <dbReference type="PROSITE-ProRule" id="PRU00175"/>
    </source>
</evidence>
<dbReference type="Proteomes" id="UP001219518">
    <property type="component" value="Unassembled WGS sequence"/>
</dbReference>
<dbReference type="GO" id="GO:0008270">
    <property type="term" value="F:zinc ion binding"/>
    <property type="evidence" value="ECO:0007669"/>
    <property type="project" value="UniProtKB-KW"/>
</dbReference>
<dbReference type="PROSITE" id="PS50089">
    <property type="entry name" value="ZF_RING_2"/>
    <property type="match status" value="1"/>
</dbReference>
<keyword evidence="2" id="KW-0862">Zinc</keyword>
<feature type="domain" description="RING-type" evidence="4">
    <location>
        <begin position="176"/>
        <end position="221"/>
    </location>
</feature>
<keyword evidence="1 3" id="KW-0863">Zinc-finger</keyword>
<evidence type="ECO:0000256" key="2">
    <source>
        <dbReference type="ARBA" id="ARBA00022833"/>
    </source>
</evidence>
<evidence type="ECO:0000256" key="1">
    <source>
        <dbReference type="ARBA" id="ARBA00022771"/>
    </source>
</evidence>
<evidence type="ECO:0000313" key="5">
    <source>
        <dbReference type="EMBL" id="KAK3907818.1"/>
    </source>
</evidence>
<dbReference type="InterPro" id="IPR013083">
    <property type="entry name" value="Znf_RING/FYVE/PHD"/>
</dbReference>
<dbReference type="Gene3D" id="3.30.40.10">
    <property type="entry name" value="Zinc/RING finger domain, C3HC4 (zinc finger)"/>
    <property type="match status" value="1"/>
</dbReference>
<reference evidence="5" key="1">
    <citation type="submission" date="2021-07" db="EMBL/GenBank/DDBJ databases">
        <authorList>
            <person name="Catto M.A."/>
            <person name="Jacobson A."/>
            <person name="Kennedy G."/>
            <person name="Labadie P."/>
            <person name="Hunt B.G."/>
            <person name="Srinivasan R."/>
        </authorList>
    </citation>
    <scope>NUCLEOTIDE SEQUENCE</scope>
    <source>
        <strain evidence="5">PL_HMW_Pooled</strain>
        <tissue evidence="5">Head</tissue>
    </source>
</reference>
<dbReference type="InterPro" id="IPR001841">
    <property type="entry name" value="Znf_RING"/>
</dbReference>